<dbReference type="SUPFAM" id="SSF57625">
    <property type="entry name" value="Invertebrate chitin-binding proteins"/>
    <property type="match status" value="1"/>
</dbReference>
<dbReference type="GO" id="GO:0008061">
    <property type="term" value="F:chitin binding"/>
    <property type="evidence" value="ECO:0007669"/>
    <property type="project" value="InterPro"/>
</dbReference>
<dbReference type="SMART" id="SM00494">
    <property type="entry name" value="ChtBD2"/>
    <property type="match status" value="1"/>
</dbReference>
<evidence type="ECO:0000256" key="1">
    <source>
        <dbReference type="SAM" id="MobiDB-lite"/>
    </source>
</evidence>
<dbReference type="InterPro" id="IPR002509">
    <property type="entry name" value="NODB_dom"/>
</dbReference>
<gene>
    <name evidence="2" type="ORF">CTOB1V02_LOCUS6411</name>
</gene>
<dbReference type="GO" id="GO:0005975">
    <property type="term" value="P:carbohydrate metabolic process"/>
    <property type="evidence" value="ECO:0007669"/>
    <property type="project" value="InterPro"/>
</dbReference>
<accession>A0A7R8WFT5</accession>
<feature type="compositionally biased region" description="Basic and acidic residues" evidence="1">
    <location>
        <begin position="296"/>
        <end position="312"/>
    </location>
</feature>
<dbReference type="AlphaFoldDB" id="A0A7R8WFT5"/>
<sequence>MPRRAQVVPEEQEEPVSEEELDQTEMRLPVLKAEDYECPQSNGLFADPKTCRRFINCVEKFPYLSNCPGGLFFDDISKACTFRNEATCGPISTTEAPSTTQSPDAARKCERNQCQLPNCFCSPDGTGTPDDMNPRDIPQMIVITLDGAINLNNFRTYKDLFNYHDLVNPNGCPIRGTFFITHEYSNYQQIQDLYADGHEIALHTITLRRGLETADYETWTNEMIGMREILRKFGNISLADILGMRAPYLQPGKNVQYEMMFSPSPDSKILGSEVLDSEDGVNDSSRTTEGTGRLRTPGERNHLLGPIHHEDQ</sequence>
<name>A0A7R8WFT5_9CRUS</name>
<dbReference type="Pfam" id="PF01607">
    <property type="entry name" value="CBM_14"/>
    <property type="match status" value="1"/>
</dbReference>
<dbReference type="EMBL" id="OB661576">
    <property type="protein sequence ID" value="CAD7228530.1"/>
    <property type="molecule type" value="Genomic_DNA"/>
</dbReference>
<dbReference type="PANTHER" id="PTHR45985:SF3">
    <property type="entry name" value="CHITIN DEACETYLASE-LIKE 4"/>
    <property type="match status" value="1"/>
</dbReference>
<protein>
    <submittedName>
        <fullName evidence="2">Uncharacterized protein</fullName>
    </submittedName>
</protein>
<evidence type="ECO:0000313" key="2">
    <source>
        <dbReference type="EMBL" id="CAD7228530.1"/>
    </source>
</evidence>
<dbReference type="PANTHER" id="PTHR45985">
    <property type="match status" value="1"/>
</dbReference>
<dbReference type="InterPro" id="IPR002557">
    <property type="entry name" value="Chitin-bd_dom"/>
</dbReference>
<dbReference type="Pfam" id="PF01522">
    <property type="entry name" value="Polysacc_deac_1"/>
    <property type="match status" value="1"/>
</dbReference>
<reference evidence="2" key="1">
    <citation type="submission" date="2020-11" db="EMBL/GenBank/DDBJ databases">
        <authorList>
            <person name="Tran Van P."/>
        </authorList>
    </citation>
    <scope>NUCLEOTIDE SEQUENCE</scope>
</reference>
<dbReference type="PROSITE" id="PS50940">
    <property type="entry name" value="CHIT_BIND_II"/>
    <property type="match status" value="1"/>
</dbReference>
<feature type="compositionally biased region" description="Acidic residues" evidence="1">
    <location>
        <begin position="10"/>
        <end position="23"/>
    </location>
</feature>
<feature type="region of interest" description="Disordered" evidence="1">
    <location>
        <begin position="1"/>
        <end position="24"/>
    </location>
</feature>
<dbReference type="InterPro" id="IPR011330">
    <property type="entry name" value="Glyco_hydro/deAcase_b/a-brl"/>
</dbReference>
<dbReference type="GO" id="GO:0016810">
    <property type="term" value="F:hydrolase activity, acting on carbon-nitrogen (but not peptide) bonds"/>
    <property type="evidence" value="ECO:0007669"/>
    <property type="project" value="InterPro"/>
</dbReference>
<feature type="region of interest" description="Disordered" evidence="1">
    <location>
        <begin position="268"/>
        <end position="312"/>
    </location>
</feature>
<organism evidence="2">
    <name type="scientific">Cyprideis torosa</name>
    <dbReference type="NCBI Taxonomy" id="163714"/>
    <lineage>
        <taxon>Eukaryota</taxon>
        <taxon>Metazoa</taxon>
        <taxon>Ecdysozoa</taxon>
        <taxon>Arthropoda</taxon>
        <taxon>Crustacea</taxon>
        <taxon>Oligostraca</taxon>
        <taxon>Ostracoda</taxon>
        <taxon>Podocopa</taxon>
        <taxon>Podocopida</taxon>
        <taxon>Cytherocopina</taxon>
        <taxon>Cytheroidea</taxon>
        <taxon>Cytherideidae</taxon>
        <taxon>Cyprideis</taxon>
    </lineage>
</organism>
<dbReference type="GO" id="GO:0005576">
    <property type="term" value="C:extracellular region"/>
    <property type="evidence" value="ECO:0007669"/>
    <property type="project" value="InterPro"/>
</dbReference>
<dbReference type="InterPro" id="IPR052740">
    <property type="entry name" value="CE4"/>
</dbReference>
<proteinExistence type="predicted"/>
<dbReference type="SUPFAM" id="SSF88713">
    <property type="entry name" value="Glycoside hydrolase/deacetylase"/>
    <property type="match status" value="1"/>
</dbReference>
<dbReference type="Gene3D" id="2.170.140.10">
    <property type="entry name" value="Chitin binding domain"/>
    <property type="match status" value="1"/>
</dbReference>
<dbReference type="Gene3D" id="3.20.20.370">
    <property type="entry name" value="Glycoside hydrolase/deacetylase"/>
    <property type="match status" value="1"/>
</dbReference>
<dbReference type="OrthoDB" id="504708at2759"/>
<dbReference type="InterPro" id="IPR036508">
    <property type="entry name" value="Chitin-bd_dom_sf"/>
</dbReference>